<dbReference type="EMBL" id="JAPDRN010000009">
    <property type="protein sequence ID" value="KAJ9642716.1"/>
    <property type="molecule type" value="Genomic_DNA"/>
</dbReference>
<gene>
    <name evidence="3" type="ORF">H2204_002364</name>
</gene>
<dbReference type="InterPro" id="IPR015813">
    <property type="entry name" value="Pyrv/PenolPyrv_kinase-like_dom"/>
</dbReference>
<keyword evidence="4" id="KW-1185">Reference proteome</keyword>
<comment type="similarity">
    <text evidence="1">Belongs to the isocitrate lyase/PEP mutase superfamily. PEP mutase family.</text>
</comment>
<dbReference type="CDD" id="cd00377">
    <property type="entry name" value="ICL_PEPM"/>
    <property type="match status" value="1"/>
</dbReference>
<dbReference type="Gene3D" id="3.20.20.60">
    <property type="entry name" value="Phosphoenolpyruvate-binding domains"/>
    <property type="match status" value="1"/>
</dbReference>
<accession>A0AA39D1D1</accession>
<dbReference type="InterPro" id="IPR039556">
    <property type="entry name" value="ICL/PEPM"/>
</dbReference>
<dbReference type="PANTHER" id="PTHR42905">
    <property type="entry name" value="PHOSPHOENOLPYRUVATE CARBOXYLASE"/>
    <property type="match status" value="1"/>
</dbReference>
<feature type="compositionally biased region" description="Low complexity" evidence="2">
    <location>
        <begin position="23"/>
        <end position="44"/>
    </location>
</feature>
<dbReference type="AlphaFoldDB" id="A0AA39D1D1"/>
<evidence type="ECO:0000256" key="1">
    <source>
        <dbReference type="ARBA" id="ARBA00038455"/>
    </source>
</evidence>
<protein>
    <recommendedName>
        <fullName evidence="5">Phosphoenolpyruvate phosphomutase</fullName>
    </recommendedName>
</protein>
<proteinExistence type="inferred from homology"/>
<dbReference type="Pfam" id="PF13714">
    <property type="entry name" value="PEP_mutase"/>
    <property type="match status" value="1"/>
</dbReference>
<feature type="region of interest" description="Disordered" evidence="2">
    <location>
        <begin position="21"/>
        <end position="46"/>
    </location>
</feature>
<name>A0AA39D1D1_9EURO</name>
<dbReference type="PANTHER" id="PTHR42905:SF7">
    <property type="entry name" value="PHOSPHOENOLPYRUVATE PHOSPHOMUTASE"/>
    <property type="match status" value="1"/>
</dbReference>
<evidence type="ECO:0008006" key="5">
    <source>
        <dbReference type="Google" id="ProtNLM"/>
    </source>
</evidence>
<evidence type="ECO:0000256" key="2">
    <source>
        <dbReference type="SAM" id="MobiDB-lite"/>
    </source>
</evidence>
<comment type="caution">
    <text evidence="3">The sequence shown here is derived from an EMBL/GenBank/DDBJ whole genome shotgun (WGS) entry which is preliminary data.</text>
</comment>
<reference evidence="3" key="1">
    <citation type="submission" date="2022-10" db="EMBL/GenBank/DDBJ databases">
        <title>Culturing micro-colonial fungi from biological soil crusts in the Mojave desert and describing Neophaeococcomyces mojavensis, and introducing the new genera and species Taxawa tesnikishii.</title>
        <authorList>
            <person name="Kurbessoian T."/>
            <person name="Stajich J.E."/>
        </authorList>
    </citation>
    <scope>NUCLEOTIDE SEQUENCE</scope>
    <source>
        <strain evidence="3">TK_35</strain>
    </source>
</reference>
<sequence>MALPSASSRTATLRAKLSAYHCSSSNPTTSSTTSSTTTTTTTTTPLKPLIAMSAHSALSAKIASQVTTTSVSSSSTTGSTPPTAAVPAFDAIWVSGFELSALHAVPDASIISPSTHLSTTRDIFHSQPLPLIADLDTGFGNAVNLAYALPRYEAAGTSAVVIEDKTFPKDSSLRPGGRQHLVPIPEFQAKIRAAKELSSMIVIARTEALIAAATAVDTTTTTNPNQNQNRGQSEALARALAYEEAGADAVLVHSKSSTPEEIISFCGAYTGNVPLVIVPTSYPRWSFEDVSRLTDNKVGLVICGNHAVRAAVAGMRRAFRRIADDRGIAGVQDEIASVEDIFQLQGDDELRELEKKYLP</sequence>
<dbReference type="SUPFAM" id="SSF51621">
    <property type="entry name" value="Phosphoenolpyruvate/pyruvate domain"/>
    <property type="match status" value="1"/>
</dbReference>
<evidence type="ECO:0000313" key="4">
    <source>
        <dbReference type="Proteomes" id="UP001172681"/>
    </source>
</evidence>
<dbReference type="InterPro" id="IPR040442">
    <property type="entry name" value="Pyrv_kinase-like_dom_sf"/>
</dbReference>
<evidence type="ECO:0000313" key="3">
    <source>
        <dbReference type="EMBL" id="KAJ9642716.1"/>
    </source>
</evidence>
<dbReference type="Proteomes" id="UP001172681">
    <property type="component" value="Unassembled WGS sequence"/>
</dbReference>
<organism evidence="3 4">
    <name type="scientific">Knufia peltigerae</name>
    <dbReference type="NCBI Taxonomy" id="1002370"/>
    <lineage>
        <taxon>Eukaryota</taxon>
        <taxon>Fungi</taxon>
        <taxon>Dikarya</taxon>
        <taxon>Ascomycota</taxon>
        <taxon>Pezizomycotina</taxon>
        <taxon>Eurotiomycetes</taxon>
        <taxon>Chaetothyriomycetidae</taxon>
        <taxon>Chaetothyriales</taxon>
        <taxon>Trichomeriaceae</taxon>
        <taxon>Knufia</taxon>
    </lineage>
</organism>
<dbReference type="GO" id="GO:0003824">
    <property type="term" value="F:catalytic activity"/>
    <property type="evidence" value="ECO:0007669"/>
    <property type="project" value="InterPro"/>
</dbReference>